<keyword evidence="2" id="KW-1185">Reference proteome</keyword>
<dbReference type="AlphaFoldDB" id="W6Q598"/>
<gene>
    <name evidence="1" type="ORF">PROQFM164_S01g003176</name>
</gene>
<reference evidence="1" key="1">
    <citation type="journal article" date="2014" name="Nat. Commun.">
        <title>Multiple recent horizontal transfers of a large genomic region in cheese making fungi.</title>
        <authorList>
            <person name="Cheeseman K."/>
            <person name="Ropars J."/>
            <person name="Renault P."/>
            <person name="Dupont J."/>
            <person name="Gouzy J."/>
            <person name="Branca A."/>
            <person name="Abraham A.L."/>
            <person name="Ceppi M."/>
            <person name="Conseiller E."/>
            <person name="Debuchy R."/>
            <person name="Malagnac F."/>
            <person name="Goarin A."/>
            <person name="Silar P."/>
            <person name="Lacoste S."/>
            <person name="Sallet E."/>
            <person name="Bensimon A."/>
            <person name="Giraud T."/>
            <person name="Brygoo Y."/>
        </authorList>
    </citation>
    <scope>NUCLEOTIDE SEQUENCE [LARGE SCALE GENOMIC DNA]</scope>
    <source>
        <strain evidence="1">FM164</strain>
    </source>
</reference>
<dbReference type="EMBL" id="HG792015">
    <property type="protein sequence ID" value="CDM29364.1"/>
    <property type="molecule type" value="Genomic_DNA"/>
</dbReference>
<accession>W6Q598</accession>
<protein>
    <submittedName>
        <fullName evidence="1">Genomic scaffold, ProqFM164S01</fullName>
    </submittedName>
</protein>
<sequence>MESNDLVVPPNAGKLRPHFLHDVDDTIGELNSIGIPLCVYPPTMAIYLGS</sequence>
<proteinExistence type="predicted"/>
<evidence type="ECO:0000313" key="1">
    <source>
        <dbReference type="EMBL" id="CDM29364.1"/>
    </source>
</evidence>
<organism evidence="1 2">
    <name type="scientific">Penicillium roqueforti (strain FM164)</name>
    <dbReference type="NCBI Taxonomy" id="1365484"/>
    <lineage>
        <taxon>Eukaryota</taxon>
        <taxon>Fungi</taxon>
        <taxon>Dikarya</taxon>
        <taxon>Ascomycota</taxon>
        <taxon>Pezizomycotina</taxon>
        <taxon>Eurotiomycetes</taxon>
        <taxon>Eurotiomycetidae</taxon>
        <taxon>Eurotiales</taxon>
        <taxon>Aspergillaceae</taxon>
        <taxon>Penicillium</taxon>
    </lineage>
</organism>
<dbReference type="Proteomes" id="UP000030686">
    <property type="component" value="Unassembled WGS sequence"/>
</dbReference>
<evidence type="ECO:0000313" key="2">
    <source>
        <dbReference type="Proteomes" id="UP000030686"/>
    </source>
</evidence>
<name>W6Q598_PENRF</name>